<accession>A0AAP0JSY1</accession>
<keyword evidence="4" id="KW-1185">Reference proteome</keyword>
<dbReference type="AlphaFoldDB" id="A0AAP0JSY1"/>
<feature type="region of interest" description="Disordered" evidence="1">
    <location>
        <begin position="1"/>
        <end position="38"/>
    </location>
</feature>
<evidence type="ECO:0000313" key="4">
    <source>
        <dbReference type="Proteomes" id="UP001417504"/>
    </source>
</evidence>
<dbReference type="Pfam" id="PF25475">
    <property type="entry name" value="DUF7903"/>
    <property type="match status" value="1"/>
</dbReference>
<protein>
    <recommendedName>
        <fullName evidence="2">DUF7903 domain-containing protein</fullName>
    </recommendedName>
</protein>
<evidence type="ECO:0000259" key="2">
    <source>
        <dbReference type="Pfam" id="PF25475"/>
    </source>
</evidence>
<feature type="domain" description="DUF7903" evidence="2">
    <location>
        <begin position="36"/>
        <end position="398"/>
    </location>
</feature>
<feature type="compositionally biased region" description="Basic residues" evidence="1">
    <location>
        <begin position="1"/>
        <end position="11"/>
    </location>
</feature>
<dbReference type="EMBL" id="JBBNAE010000003">
    <property type="protein sequence ID" value="KAK9138362.1"/>
    <property type="molecule type" value="Genomic_DNA"/>
</dbReference>
<evidence type="ECO:0000313" key="3">
    <source>
        <dbReference type="EMBL" id="KAK9138362.1"/>
    </source>
</evidence>
<gene>
    <name evidence="3" type="ORF">Sjap_008956</name>
</gene>
<dbReference type="PANTHER" id="PTHR35481:SF1">
    <property type="entry name" value="DNA-DIRECTED RNA POLYMERASE SUBUNIT ALPHA"/>
    <property type="match status" value="1"/>
</dbReference>
<dbReference type="PANTHER" id="PTHR35481">
    <property type="entry name" value="DNA-DIRECTED RNA POLYMERASE SUBUNIT ALPHA"/>
    <property type="match status" value="1"/>
</dbReference>
<name>A0AAP0JSY1_9MAGN</name>
<organism evidence="3 4">
    <name type="scientific">Stephania japonica</name>
    <dbReference type="NCBI Taxonomy" id="461633"/>
    <lineage>
        <taxon>Eukaryota</taxon>
        <taxon>Viridiplantae</taxon>
        <taxon>Streptophyta</taxon>
        <taxon>Embryophyta</taxon>
        <taxon>Tracheophyta</taxon>
        <taxon>Spermatophyta</taxon>
        <taxon>Magnoliopsida</taxon>
        <taxon>Ranunculales</taxon>
        <taxon>Menispermaceae</taxon>
        <taxon>Menispermoideae</taxon>
        <taxon>Cissampelideae</taxon>
        <taxon>Stephania</taxon>
    </lineage>
</organism>
<proteinExistence type="predicted"/>
<sequence>MAYIPPHKRHSKDSDAPKPSPSELPLPFHSQRSSRSRGGEIVYAQRSISRWFIAPSTRDDDDVDDDRLACPVRLESIPCESVEQRRGGEKPMVLVCDRLKTGETENCGNFGKSPWKLIVEKIQSDLLGSFQNVRDEMFSNELKEKVKPSFIARFGKIFFHRNSVILDTLEKISDVERSLHQVRRSFYTNISDSFMEAIHGEAIPEFRVDFGEDKEYYHVKVFDKSRPTANISCKCSVMEGGAELELCKIELNEVRHLVVDISCLNKNLDLRLTLRSKRILTALDDEEKHGLLTLIKSAIIDPHVKGGLRWPLGKESFGDRYSVVGIWHTKIQSYKSSSLRLELRLADRFDYRTSSGEATKEVILRMRGVTKQLRDEILEVDVINEMLLDNLKLIWNHFLCQGCSFD</sequence>
<dbReference type="InterPro" id="IPR057225">
    <property type="entry name" value="DUF7903"/>
</dbReference>
<evidence type="ECO:0000256" key="1">
    <source>
        <dbReference type="SAM" id="MobiDB-lite"/>
    </source>
</evidence>
<comment type="caution">
    <text evidence="3">The sequence shown here is derived from an EMBL/GenBank/DDBJ whole genome shotgun (WGS) entry which is preliminary data.</text>
</comment>
<dbReference type="Proteomes" id="UP001417504">
    <property type="component" value="Unassembled WGS sequence"/>
</dbReference>
<reference evidence="3 4" key="1">
    <citation type="submission" date="2024-01" db="EMBL/GenBank/DDBJ databases">
        <title>Genome assemblies of Stephania.</title>
        <authorList>
            <person name="Yang L."/>
        </authorList>
    </citation>
    <scope>NUCLEOTIDE SEQUENCE [LARGE SCALE GENOMIC DNA]</scope>
    <source>
        <strain evidence="3">QJT</strain>
        <tissue evidence="3">Leaf</tissue>
    </source>
</reference>